<keyword evidence="4" id="KW-1003">Cell membrane</keyword>
<dbReference type="CDD" id="cd03215">
    <property type="entry name" value="ABC_Carb_Monos_II"/>
    <property type="match status" value="1"/>
</dbReference>
<dbReference type="CDD" id="cd03216">
    <property type="entry name" value="ABC_Carb_Monos_I"/>
    <property type="match status" value="1"/>
</dbReference>
<evidence type="ECO:0000256" key="7">
    <source>
        <dbReference type="ARBA" id="ARBA00022741"/>
    </source>
</evidence>
<feature type="domain" description="ABC transporter" evidence="11">
    <location>
        <begin position="246"/>
        <end position="497"/>
    </location>
</feature>
<protein>
    <submittedName>
        <fullName evidence="12">Sugar ABC transporter ATP-binding protein</fullName>
    </submittedName>
</protein>
<dbReference type="PROSITE" id="PS50893">
    <property type="entry name" value="ABC_TRANSPORTER_2"/>
    <property type="match status" value="2"/>
</dbReference>
<dbReference type="RefSeq" id="WP_212691696.1">
    <property type="nucleotide sequence ID" value="NZ_CP058561.1"/>
</dbReference>
<dbReference type="Proteomes" id="UP000677305">
    <property type="component" value="Chromosome"/>
</dbReference>
<gene>
    <name evidence="12" type="ORF">HYG85_23600</name>
</gene>
<name>A0A8J8MER1_9FIRM</name>
<dbReference type="EMBL" id="CP058561">
    <property type="protein sequence ID" value="QUH31754.1"/>
    <property type="molecule type" value="Genomic_DNA"/>
</dbReference>
<evidence type="ECO:0000256" key="1">
    <source>
        <dbReference type="ARBA" id="ARBA00004202"/>
    </source>
</evidence>
<dbReference type="FunFam" id="3.40.50.300:FF:000126">
    <property type="entry name" value="Galactose/methyl galactoside import ATP-binding protein MglA"/>
    <property type="match status" value="1"/>
</dbReference>
<keyword evidence="8 12" id="KW-0067">ATP-binding</keyword>
<dbReference type="InterPro" id="IPR017871">
    <property type="entry name" value="ABC_transporter-like_CS"/>
</dbReference>
<dbReference type="KEGG" id="vgu:HYG85_23600"/>
<evidence type="ECO:0000313" key="12">
    <source>
        <dbReference type="EMBL" id="QUH31754.1"/>
    </source>
</evidence>
<dbReference type="InterPro" id="IPR003439">
    <property type="entry name" value="ABC_transporter-like_ATP-bd"/>
</dbReference>
<evidence type="ECO:0000256" key="9">
    <source>
        <dbReference type="ARBA" id="ARBA00022967"/>
    </source>
</evidence>
<evidence type="ECO:0000256" key="2">
    <source>
        <dbReference type="ARBA" id="ARBA00004533"/>
    </source>
</evidence>
<dbReference type="GO" id="GO:0005886">
    <property type="term" value="C:plasma membrane"/>
    <property type="evidence" value="ECO:0007669"/>
    <property type="project" value="UniProtKB-SubCell"/>
</dbReference>
<sequence length="500" mass="55456">MKDILEFSGITKYFPGVKALDNVSFKANSGEVLAFLGENGAGKSTLLKILNGDFQPTSGKYILNGEAKHFKSPKEAIDEGISIIYQERQIVLDISVAENIFLGQQPIKKNGLIDYKKLYQDAKKIIDEFGLNIDPRAKVRNISIAHQQMVEIMKAYSRDLKVIAFDEPTASLSDSEIEILFEIINKLKKENKIIIYVSHRMKELERIADKVVVFKDGKFVDLVKRNDVTNNDLITMMVGRDLGDIFNELDRSKSYGDTILEVNKLTTNDVSDVSFSLREGEILGFAGLVGAGRTEVMRAIFGADKVNSGKIMLENKEVNSKSPKQAIKKGIVLCPEDRKLQGILPNLSVGYNISIAVLDNIINKIGFINNKKENVLVKDSINTFNIKTPNATKKIVELSGGNQQKAIVARWLATNPKVLILDEPTKGIDVGAKAEFYKLICDCAKNGMGVILISSELPEVIGLSDRIIVMKDGYITGEVMREEATEEKILAYAMLEGEVN</sequence>
<dbReference type="Gene3D" id="3.40.50.300">
    <property type="entry name" value="P-loop containing nucleotide triphosphate hydrolases"/>
    <property type="match status" value="2"/>
</dbReference>
<keyword evidence="5" id="KW-0762">Sugar transport</keyword>
<keyword evidence="7" id="KW-0547">Nucleotide-binding</keyword>
<evidence type="ECO:0000256" key="3">
    <source>
        <dbReference type="ARBA" id="ARBA00022448"/>
    </source>
</evidence>
<evidence type="ECO:0000256" key="4">
    <source>
        <dbReference type="ARBA" id="ARBA00022475"/>
    </source>
</evidence>
<dbReference type="GO" id="GO:0015749">
    <property type="term" value="P:monosaccharide transmembrane transport"/>
    <property type="evidence" value="ECO:0007669"/>
    <property type="project" value="UniProtKB-ARBA"/>
</dbReference>
<evidence type="ECO:0000313" key="13">
    <source>
        <dbReference type="Proteomes" id="UP000677305"/>
    </source>
</evidence>
<keyword evidence="3" id="KW-0813">Transport</keyword>
<dbReference type="PANTHER" id="PTHR43790">
    <property type="entry name" value="CARBOHYDRATE TRANSPORT ATP-BINDING PROTEIN MG119-RELATED"/>
    <property type="match status" value="1"/>
</dbReference>
<dbReference type="AlphaFoldDB" id="A0A8J8MER1"/>
<reference evidence="12 13" key="1">
    <citation type="submission" date="2020-07" db="EMBL/GenBank/DDBJ databases">
        <title>Vallitalea guaymasensis genome.</title>
        <authorList>
            <person name="Postec A."/>
        </authorList>
    </citation>
    <scope>NUCLEOTIDE SEQUENCE [LARGE SCALE GENOMIC DNA]</scope>
    <source>
        <strain evidence="12 13">Ra1766G1</strain>
    </source>
</reference>
<keyword evidence="9" id="KW-1278">Translocase</keyword>
<dbReference type="InterPro" id="IPR027417">
    <property type="entry name" value="P-loop_NTPase"/>
</dbReference>
<dbReference type="PANTHER" id="PTHR43790:SF3">
    <property type="entry name" value="D-ALLOSE IMPORT ATP-BINDING PROTEIN ALSA-RELATED"/>
    <property type="match status" value="1"/>
</dbReference>
<feature type="domain" description="ABC transporter" evidence="11">
    <location>
        <begin position="5"/>
        <end position="241"/>
    </location>
</feature>
<evidence type="ECO:0000259" key="11">
    <source>
        <dbReference type="PROSITE" id="PS50893"/>
    </source>
</evidence>
<keyword evidence="13" id="KW-1185">Reference proteome</keyword>
<dbReference type="SUPFAM" id="SSF52540">
    <property type="entry name" value="P-loop containing nucleoside triphosphate hydrolases"/>
    <property type="match status" value="2"/>
</dbReference>
<keyword evidence="10" id="KW-0472">Membrane</keyword>
<dbReference type="InterPro" id="IPR050107">
    <property type="entry name" value="ABC_carbohydrate_import_ATPase"/>
</dbReference>
<dbReference type="FunFam" id="3.40.50.300:FF:000127">
    <property type="entry name" value="Ribose import ATP-binding protein RbsA"/>
    <property type="match status" value="1"/>
</dbReference>
<dbReference type="PROSITE" id="PS00211">
    <property type="entry name" value="ABC_TRANSPORTER_1"/>
    <property type="match status" value="1"/>
</dbReference>
<dbReference type="SMART" id="SM00382">
    <property type="entry name" value="AAA"/>
    <property type="match status" value="2"/>
</dbReference>
<dbReference type="Pfam" id="PF00005">
    <property type="entry name" value="ABC_tran"/>
    <property type="match status" value="2"/>
</dbReference>
<keyword evidence="6" id="KW-0677">Repeat</keyword>
<dbReference type="GO" id="GO:0005524">
    <property type="term" value="F:ATP binding"/>
    <property type="evidence" value="ECO:0007669"/>
    <property type="project" value="UniProtKB-KW"/>
</dbReference>
<accession>A0A8J8MER1</accession>
<comment type="subcellular location">
    <subcellularLocation>
        <location evidence="2">Cell inner membrane</location>
    </subcellularLocation>
    <subcellularLocation>
        <location evidence="1">Cell membrane</location>
        <topology evidence="1">Peripheral membrane protein</topology>
    </subcellularLocation>
</comment>
<evidence type="ECO:0000256" key="5">
    <source>
        <dbReference type="ARBA" id="ARBA00022597"/>
    </source>
</evidence>
<dbReference type="InterPro" id="IPR003593">
    <property type="entry name" value="AAA+_ATPase"/>
</dbReference>
<evidence type="ECO:0000256" key="10">
    <source>
        <dbReference type="ARBA" id="ARBA00023136"/>
    </source>
</evidence>
<organism evidence="12 13">
    <name type="scientific">Vallitalea guaymasensis</name>
    <dbReference type="NCBI Taxonomy" id="1185412"/>
    <lineage>
        <taxon>Bacteria</taxon>
        <taxon>Bacillati</taxon>
        <taxon>Bacillota</taxon>
        <taxon>Clostridia</taxon>
        <taxon>Lachnospirales</taxon>
        <taxon>Vallitaleaceae</taxon>
        <taxon>Vallitalea</taxon>
    </lineage>
</organism>
<evidence type="ECO:0000256" key="6">
    <source>
        <dbReference type="ARBA" id="ARBA00022737"/>
    </source>
</evidence>
<proteinExistence type="predicted"/>
<dbReference type="GO" id="GO:0016887">
    <property type="term" value="F:ATP hydrolysis activity"/>
    <property type="evidence" value="ECO:0007669"/>
    <property type="project" value="InterPro"/>
</dbReference>
<evidence type="ECO:0000256" key="8">
    <source>
        <dbReference type="ARBA" id="ARBA00022840"/>
    </source>
</evidence>